<evidence type="ECO:0000256" key="1">
    <source>
        <dbReference type="ARBA" id="ARBA00004418"/>
    </source>
</evidence>
<keyword evidence="4" id="KW-0732">Signal</keyword>
<sequence length="411" mass="45996">MNKLKSNLTAVLFLLGIAAGLVVATAAFFSGSGNLRAEFGKLRRDISYLPTFLSGAENALNQDLDKDHYFIQLYGGIQRLMGRRVVEDVEADYTVVKLDNGDLAFENLYGGPTDTRPHAQAVADFKGQLSEKGIPLLYVQAPQKVSQSGDELPEGVSDYGHENADLLLSSLAELGVDTLDLRPVLEEAAQAPGALPFYFRTDHHWTPEGGFVGYQAVTQRLSEILGYEVNPLYTDPDSYEKILYEDFFLGSQGKRVGTLYSGVDSINLWKPNFETSFTYSVPLNAIERTGPFEESLLFPERVEKIDYFNGNPYTLYAGGDYNLARMTNHLNPDGPRVLLVRDSFSCILAPFLALDCSELITIDLRYFKENLMDYIDWLDPDMVVVMYCASSTRLPELFQFFGADAKPEFRY</sequence>
<evidence type="ECO:0000256" key="4">
    <source>
        <dbReference type="ARBA" id="ARBA00022729"/>
    </source>
</evidence>
<evidence type="ECO:0000256" key="3">
    <source>
        <dbReference type="ARBA" id="ARBA00022679"/>
    </source>
</evidence>
<dbReference type="GO" id="GO:0042121">
    <property type="term" value="P:alginic acid biosynthetic process"/>
    <property type="evidence" value="ECO:0007669"/>
    <property type="project" value="UniProtKB-KW"/>
</dbReference>
<dbReference type="RefSeq" id="WP_295368154.1">
    <property type="nucleotide sequence ID" value="NZ_DYUC01000025.1"/>
</dbReference>
<name>A0A921MKY0_9FIRM</name>
<gene>
    <name evidence="8" type="ORF">K8V01_03495</name>
</gene>
<accession>A0A921MKY0</accession>
<feature type="domain" description="AlgX/AlgJ SGNH hydrolase-like" evidence="7">
    <location>
        <begin position="118"/>
        <end position="223"/>
    </location>
</feature>
<comment type="pathway">
    <text evidence="2">Glycan biosynthesis; alginate biosynthesis.</text>
</comment>
<keyword evidence="5" id="KW-0574">Periplasm</keyword>
<dbReference type="Pfam" id="PF16822">
    <property type="entry name" value="ALGX"/>
    <property type="match status" value="1"/>
</dbReference>
<keyword evidence="6" id="KW-0016">Alginate biosynthesis</keyword>
<evidence type="ECO:0000256" key="6">
    <source>
        <dbReference type="ARBA" id="ARBA00022841"/>
    </source>
</evidence>
<evidence type="ECO:0000256" key="5">
    <source>
        <dbReference type="ARBA" id="ARBA00022764"/>
    </source>
</evidence>
<reference evidence="8" key="1">
    <citation type="journal article" date="2021" name="PeerJ">
        <title>Extensive microbial diversity within the chicken gut microbiome revealed by metagenomics and culture.</title>
        <authorList>
            <person name="Gilroy R."/>
            <person name="Ravi A."/>
            <person name="Getino M."/>
            <person name="Pursley I."/>
            <person name="Horton D.L."/>
            <person name="Alikhan N.F."/>
            <person name="Baker D."/>
            <person name="Gharbi K."/>
            <person name="Hall N."/>
            <person name="Watson M."/>
            <person name="Adriaenssens E.M."/>
            <person name="Foster-Nyarko E."/>
            <person name="Jarju S."/>
            <person name="Secka A."/>
            <person name="Antonio M."/>
            <person name="Oren A."/>
            <person name="Chaudhuri R.R."/>
            <person name="La Ragione R."/>
            <person name="Hildebrand F."/>
            <person name="Pallen M.J."/>
        </authorList>
    </citation>
    <scope>NUCLEOTIDE SEQUENCE</scope>
    <source>
        <strain evidence="8">CHK179-5677</strain>
    </source>
</reference>
<dbReference type="GO" id="GO:0042597">
    <property type="term" value="C:periplasmic space"/>
    <property type="evidence" value="ECO:0007669"/>
    <property type="project" value="UniProtKB-SubCell"/>
</dbReference>
<dbReference type="AlphaFoldDB" id="A0A921MKY0"/>
<dbReference type="EMBL" id="DYUC01000025">
    <property type="protein sequence ID" value="HJG86085.1"/>
    <property type="molecule type" value="Genomic_DNA"/>
</dbReference>
<evidence type="ECO:0000259" key="7">
    <source>
        <dbReference type="Pfam" id="PF16822"/>
    </source>
</evidence>
<reference evidence="8" key="2">
    <citation type="submission" date="2021-09" db="EMBL/GenBank/DDBJ databases">
        <authorList>
            <person name="Gilroy R."/>
        </authorList>
    </citation>
    <scope>NUCLEOTIDE SEQUENCE</scope>
    <source>
        <strain evidence="8">CHK179-5677</strain>
    </source>
</reference>
<evidence type="ECO:0000313" key="8">
    <source>
        <dbReference type="EMBL" id="HJG86085.1"/>
    </source>
</evidence>
<comment type="subcellular location">
    <subcellularLocation>
        <location evidence="1">Periplasm</location>
    </subcellularLocation>
</comment>
<dbReference type="GO" id="GO:0016740">
    <property type="term" value="F:transferase activity"/>
    <property type="evidence" value="ECO:0007669"/>
    <property type="project" value="UniProtKB-KW"/>
</dbReference>
<protein>
    <recommendedName>
        <fullName evidence="7">AlgX/AlgJ SGNH hydrolase-like domain-containing protein</fullName>
    </recommendedName>
</protein>
<evidence type="ECO:0000313" key="9">
    <source>
        <dbReference type="Proteomes" id="UP000760668"/>
    </source>
</evidence>
<dbReference type="InterPro" id="IPR031811">
    <property type="entry name" value="ALGX/ALGJ_SGNH-like"/>
</dbReference>
<evidence type="ECO:0000256" key="2">
    <source>
        <dbReference type="ARBA" id="ARBA00005182"/>
    </source>
</evidence>
<keyword evidence="3" id="KW-0808">Transferase</keyword>
<proteinExistence type="predicted"/>
<dbReference type="Proteomes" id="UP000760668">
    <property type="component" value="Unassembled WGS sequence"/>
</dbReference>
<organism evidence="8 9">
    <name type="scientific">Pseudoflavonifractor capillosus</name>
    <dbReference type="NCBI Taxonomy" id="106588"/>
    <lineage>
        <taxon>Bacteria</taxon>
        <taxon>Bacillati</taxon>
        <taxon>Bacillota</taxon>
        <taxon>Clostridia</taxon>
        <taxon>Eubacteriales</taxon>
        <taxon>Oscillospiraceae</taxon>
        <taxon>Pseudoflavonifractor</taxon>
    </lineage>
</organism>
<comment type="caution">
    <text evidence="8">The sequence shown here is derived from an EMBL/GenBank/DDBJ whole genome shotgun (WGS) entry which is preliminary data.</text>
</comment>